<name>A0AA36N4J5_9DINO</name>
<evidence type="ECO:0000256" key="1">
    <source>
        <dbReference type="SAM" id="MobiDB-lite"/>
    </source>
</evidence>
<dbReference type="EMBL" id="CAUJNA010002057">
    <property type="protein sequence ID" value="CAJ1390320.1"/>
    <property type="molecule type" value="Genomic_DNA"/>
</dbReference>
<dbReference type="AlphaFoldDB" id="A0AA36N4J5"/>
<reference evidence="2" key="1">
    <citation type="submission" date="2023-08" db="EMBL/GenBank/DDBJ databases">
        <authorList>
            <person name="Chen Y."/>
            <person name="Shah S."/>
            <person name="Dougan E. K."/>
            <person name="Thang M."/>
            <person name="Chan C."/>
        </authorList>
    </citation>
    <scope>NUCLEOTIDE SEQUENCE</scope>
</reference>
<sequence>MDLRYHLTFIDEKPSTESPKRSSSEPPGQEREQPEEARHVESLWWRAAALGARSVGSFGHPELCCRPCVHLTRNGCPAAEECLYCHLPHDVSRVSLDKRSRNFLEGLRVGAVLAVVLPALRQRMDRLHPEAAARAKELLQALEPEAEVIPDGANRRLQYRLGTMTFAGLMGLLTRYTSDHLADQAREALHQMRALSALCRC</sequence>
<feature type="region of interest" description="Disordered" evidence="1">
    <location>
        <begin position="12"/>
        <end position="37"/>
    </location>
</feature>
<comment type="caution">
    <text evidence="2">The sequence shown here is derived from an EMBL/GenBank/DDBJ whole genome shotgun (WGS) entry which is preliminary data.</text>
</comment>
<keyword evidence="3" id="KW-1185">Reference proteome</keyword>
<accession>A0AA36N4J5</accession>
<gene>
    <name evidence="2" type="ORF">EVOR1521_LOCUS15790</name>
</gene>
<proteinExistence type="predicted"/>
<protein>
    <recommendedName>
        <fullName evidence="4">C3H1-type domain-containing protein</fullName>
    </recommendedName>
</protein>
<evidence type="ECO:0000313" key="3">
    <source>
        <dbReference type="Proteomes" id="UP001178507"/>
    </source>
</evidence>
<dbReference type="Proteomes" id="UP001178507">
    <property type="component" value="Unassembled WGS sequence"/>
</dbReference>
<evidence type="ECO:0008006" key="4">
    <source>
        <dbReference type="Google" id="ProtNLM"/>
    </source>
</evidence>
<evidence type="ECO:0000313" key="2">
    <source>
        <dbReference type="EMBL" id="CAJ1390320.1"/>
    </source>
</evidence>
<organism evidence="2 3">
    <name type="scientific">Effrenium voratum</name>
    <dbReference type="NCBI Taxonomy" id="2562239"/>
    <lineage>
        <taxon>Eukaryota</taxon>
        <taxon>Sar</taxon>
        <taxon>Alveolata</taxon>
        <taxon>Dinophyceae</taxon>
        <taxon>Suessiales</taxon>
        <taxon>Symbiodiniaceae</taxon>
        <taxon>Effrenium</taxon>
    </lineage>
</organism>